<feature type="domain" description="Glycosyltransferase subfamily 4-like N-terminal" evidence="3">
    <location>
        <begin position="52"/>
        <end position="142"/>
    </location>
</feature>
<dbReference type="AlphaFoldDB" id="A0A1F8C1C1"/>
<gene>
    <name evidence="4" type="ORF">A2975_04960</name>
</gene>
<reference evidence="4 5" key="1">
    <citation type="journal article" date="2016" name="Nat. Commun.">
        <title>Thousands of microbial genomes shed light on interconnected biogeochemical processes in an aquifer system.</title>
        <authorList>
            <person name="Anantharaman K."/>
            <person name="Brown C.T."/>
            <person name="Hug L.A."/>
            <person name="Sharon I."/>
            <person name="Castelle C.J."/>
            <person name="Probst A.J."/>
            <person name="Thomas B.C."/>
            <person name="Singh A."/>
            <person name="Wilkins M.J."/>
            <person name="Karaoz U."/>
            <person name="Brodie E.L."/>
            <person name="Williams K.H."/>
            <person name="Hubbard S.S."/>
            <person name="Banfield J.F."/>
        </authorList>
    </citation>
    <scope>NUCLEOTIDE SEQUENCE [LARGE SCALE GENOMIC DNA]</scope>
</reference>
<dbReference type="Gene3D" id="3.40.50.2000">
    <property type="entry name" value="Glycogen Phosphorylase B"/>
    <property type="match status" value="2"/>
</dbReference>
<dbReference type="InterPro" id="IPR001296">
    <property type="entry name" value="Glyco_trans_1"/>
</dbReference>
<comment type="caution">
    <text evidence="4">The sequence shown here is derived from an EMBL/GenBank/DDBJ whole genome shotgun (WGS) entry which is preliminary data.</text>
</comment>
<dbReference type="SUPFAM" id="SSF53756">
    <property type="entry name" value="UDP-Glycosyltransferase/glycogen phosphorylase"/>
    <property type="match status" value="1"/>
</dbReference>
<accession>A0A1F8C1C1</accession>
<dbReference type="Pfam" id="PF00534">
    <property type="entry name" value="Glycos_transf_1"/>
    <property type="match status" value="1"/>
</dbReference>
<evidence type="ECO:0000259" key="3">
    <source>
        <dbReference type="Pfam" id="PF13439"/>
    </source>
</evidence>
<dbReference type="PANTHER" id="PTHR46401">
    <property type="entry name" value="GLYCOSYLTRANSFERASE WBBK-RELATED"/>
    <property type="match status" value="1"/>
</dbReference>
<dbReference type="InterPro" id="IPR028098">
    <property type="entry name" value="Glyco_trans_4-like_N"/>
</dbReference>
<dbReference type="STRING" id="1802525.A2975_04960"/>
<protein>
    <recommendedName>
        <fullName evidence="6">Glycosyl transferase family 1 domain-containing protein</fullName>
    </recommendedName>
</protein>
<evidence type="ECO:0000259" key="2">
    <source>
        <dbReference type="Pfam" id="PF00534"/>
    </source>
</evidence>
<dbReference type="GO" id="GO:0016757">
    <property type="term" value="F:glycosyltransferase activity"/>
    <property type="evidence" value="ECO:0007669"/>
    <property type="project" value="InterPro"/>
</dbReference>
<organism evidence="4 5">
    <name type="scientific">Candidatus Woesebacteria bacterium RIFCSPLOWO2_01_FULL_44_14</name>
    <dbReference type="NCBI Taxonomy" id="1802525"/>
    <lineage>
        <taxon>Bacteria</taxon>
        <taxon>Candidatus Woeseibacteriota</taxon>
    </lineage>
</organism>
<name>A0A1F8C1C1_9BACT</name>
<dbReference type="Proteomes" id="UP000178429">
    <property type="component" value="Unassembled WGS sequence"/>
</dbReference>
<evidence type="ECO:0000313" key="4">
    <source>
        <dbReference type="EMBL" id="OGM69930.1"/>
    </source>
</evidence>
<evidence type="ECO:0000313" key="5">
    <source>
        <dbReference type="Proteomes" id="UP000178429"/>
    </source>
</evidence>
<dbReference type="PANTHER" id="PTHR46401:SF2">
    <property type="entry name" value="GLYCOSYLTRANSFERASE WBBK-RELATED"/>
    <property type="match status" value="1"/>
</dbReference>
<sequence length="360" mass="40846">MKKIAIDTGPLKGEHKFRGIGMMTQELIGAFEILGDKNIKISAVDFEGADLSKYDLVHYQVFNPFFDTLPDEFPTKAVVTIHDLIYLIYPQHYPPGIRGKLRFWRQKRRVQKASAILTISETSKKDIIRFLGIKPEKVHVVHLAPKKIFRKLETTKRSSLPKRFVLYVGDVNYNKNLHTLIHACKLAKIPLVISGKKALEVAQGGETMLNELKGPMDWWRFVSGQPHPENAHYAKMAHHFRHNKNILTLGFVPDEDLVVLYNLATVYVQPSFYEGFGLSILEAMACGTPVIATRINTHVEIAEDAAIFVDPKDAKSMANKISEVVNNRITTDKLIKSGYNVVKKYSWKKTAQETLAVYND</sequence>
<evidence type="ECO:0008006" key="6">
    <source>
        <dbReference type="Google" id="ProtNLM"/>
    </source>
</evidence>
<keyword evidence="1" id="KW-0808">Transferase</keyword>
<dbReference type="CDD" id="cd03809">
    <property type="entry name" value="GT4_MtfB-like"/>
    <property type="match status" value="1"/>
</dbReference>
<dbReference type="EMBL" id="MGHL01000007">
    <property type="protein sequence ID" value="OGM69930.1"/>
    <property type="molecule type" value="Genomic_DNA"/>
</dbReference>
<evidence type="ECO:0000256" key="1">
    <source>
        <dbReference type="ARBA" id="ARBA00022679"/>
    </source>
</evidence>
<proteinExistence type="predicted"/>
<dbReference type="GO" id="GO:0009103">
    <property type="term" value="P:lipopolysaccharide biosynthetic process"/>
    <property type="evidence" value="ECO:0007669"/>
    <property type="project" value="TreeGrafter"/>
</dbReference>
<feature type="domain" description="Glycosyl transferase family 1" evidence="2">
    <location>
        <begin position="160"/>
        <end position="340"/>
    </location>
</feature>
<dbReference type="Pfam" id="PF13439">
    <property type="entry name" value="Glyco_transf_4"/>
    <property type="match status" value="1"/>
</dbReference>